<dbReference type="SMART" id="SM00421">
    <property type="entry name" value="HTH_LUXR"/>
    <property type="match status" value="1"/>
</dbReference>
<evidence type="ECO:0000256" key="2">
    <source>
        <dbReference type="ARBA" id="ARBA00023125"/>
    </source>
</evidence>
<dbReference type="Pfam" id="PF00072">
    <property type="entry name" value="Response_reg"/>
    <property type="match status" value="1"/>
</dbReference>
<protein>
    <submittedName>
        <fullName evidence="6">Response regulator transcription factor</fullName>
    </submittedName>
</protein>
<dbReference type="PANTHER" id="PTHR45566:SF1">
    <property type="entry name" value="HTH-TYPE TRANSCRIPTIONAL REGULATOR YHJB-RELATED"/>
    <property type="match status" value="1"/>
</dbReference>
<dbReference type="Pfam" id="PF00196">
    <property type="entry name" value="GerE"/>
    <property type="match status" value="1"/>
</dbReference>
<dbReference type="Gene3D" id="3.40.50.2300">
    <property type="match status" value="1"/>
</dbReference>
<proteinExistence type="predicted"/>
<comment type="caution">
    <text evidence="6">The sequence shown here is derived from an EMBL/GenBank/DDBJ whole genome shotgun (WGS) entry which is preliminary data.</text>
</comment>
<dbReference type="PROSITE" id="PS50110">
    <property type="entry name" value="RESPONSE_REGULATORY"/>
    <property type="match status" value="1"/>
</dbReference>
<dbReference type="PROSITE" id="PS50043">
    <property type="entry name" value="HTH_LUXR_2"/>
    <property type="match status" value="1"/>
</dbReference>
<keyword evidence="2" id="KW-0238">DNA-binding</keyword>
<keyword evidence="7" id="KW-1185">Reference proteome</keyword>
<evidence type="ECO:0000259" key="5">
    <source>
        <dbReference type="PROSITE" id="PS50110"/>
    </source>
</evidence>
<dbReference type="InterPro" id="IPR001789">
    <property type="entry name" value="Sig_transdc_resp-reg_receiver"/>
</dbReference>
<sequence>MNFATRTLLFVDDHPIYRDGLQQAVKGAVPDLRVLIADGVGSAWDLLQSSCDVDLCLADYRLGDGDGLSLIARVRGSYPDTAIGLLCADPSPEVVMRVKAMGGVACLSKDRDIEALSLALEEVFAGGTVFDDMPLPASHFRTLSIRRREILLLAATGLLDKQIGDRLGISESTVRNHWHHIFATLGAGNRTEAVFKATRSGFI</sequence>
<evidence type="ECO:0000259" key="4">
    <source>
        <dbReference type="PROSITE" id="PS50043"/>
    </source>
</evidence>
<evidence type="ECO:0000313" key="7">
    <source>
        <dbReference type="Proteomes" id="UP000639516"/>
    </source>
</evidence>
<dbReference type="CDD" id="cd06170">
    <property type="entry name" value="LuxR_C_like"/>
    <property type="match status" value="1"/>
</dbReference>
<dbReference type="SMART" id="SM00448">
    <property type="entry name" value="REC"/>
    <property type="match status" value="1"/>
</dbReference>
<evidence type="ECO:0000256" key="3">
    <source>
        <dbReference type="PROSITE-ProRule" id="PRU00169"/>
    </source>
</evidence>
<dbReference type="PANTHER" id="PTHR45566">
    <property type="entry name" value="HTH-TYPE TRANSCRIPTIONAL REGULATOR YHJB-RELATED"/>
    <property type="match status" value="1"/>
</dbReference>
<keyword evidence="1 3" id="KW-0597">Phosphoprotein</keyword>
<evidence type="ECO:0000313" key="6">
    <source>
        <dbReference type="EMBL" id="MBC9982424.1"/>
    </source>
</evidence>
<dbReference type="EMBL" id="JAATTO010000050">
    <property type="protein sequence ID" value="MBC9982424.1"/>
    <property type="molecule type" value="Genomic_DNA"/>
</dbReference>
<dbReference type="Gene3D" id="1.10.10.10">
    <property type="entry name" value="Winged helix-like DNA-binding domain superfamily/Winged helix DNA-binding domain"/>
    <property type="match status" value="1"/>
</dbReference>
<accession>A0ABR7UG16</accession>
<organism evidence="6 7">
    <name type="scientific">Bradyrhizobium campsiandrae</name>
    <dbReference type="NCBI Taxonomy" id="1729892"/>
    <lineage>
        <taxon>Bacteria</taxon>
        <taxon>Pseudomonadati</taxon>
        <taxon>Pseudomonadota</taxon>
        <taxon>Alphaproteobacteria</taxon>
        <taxon>Hyphomicrobiales</taxon>
        <taxon>Nitrobacteraceae</taxon>
        <taxon>Bradyrhizobium</taxon>
    </lineage>
</organism>
<dbReference type="PRINTS" id="PR00038">
    <property type="entry name" value="HTHLUXR"/>
</dbReference>
<dbReference type="CDD" id="cd17535">
    <property type="entry name" value="REC_NarL-like"/>
    <property type="match status" value="1"/>
</dbReference>
<feature type="modified residue" description="4-aspartylphosphate" evidence="3">
    <location>
        <position position="59"/>
    </location>
</feature>
<reference evidence="6 7" key="1">
    <citation type="journal article" date="2020" name="Arch. Microbiol.">
        <title>Bradyrhizobium campsiandrae sp. nov., a nitrogen-fixing bacterial strain isolated from a native leguminous tree from the Amazon adapted to flooded conditions.</title>
        <authorList>
            <person name="Cabral Michel D."/>
            <person name="Martins da Costa E."/>
            <person name="Azarias Guimaraes A."/>
            <person name="Soares de Carvalho T."/>
            <person name="Santos de Castro Caputo P."/>
            <person name="Willems A."/>
            <person name="de Souza Moreira F.M."/>
        </authorList>
    </citation>
    <scope>NUCLEOTIDE SEQUENCE [LARGE SCALE GENOMIC DNA]</scope>
    <source>
        <strain evidence="7">INPA 384B</strain>
    </source>
</reference>
<dbReference type="InterPro" id="IPR051015">
    <property type="entry name" value="EvgA-like"/>
</dbReference>
<dbReference type="InterPro" id="IPR016032">
    <property type="entry name" value="Sig_transdc_resp-reg_C-effctor"/>
</dbReference>
<dbReference type="SUPFAM" id="SSF46894">
    <property type="entry name" value="C-terminal effector domain of the bipartite response regulators"/>
    <property type="match status" value="1"/>
</dbReference>
<dbReference type="Proteomes" id="UP000639516">
    <property type="component" value="Unassembled WGS sequence"/>
</dbReference>
<gene>
    <name evidence="6" type="ORF">HA482_29890</name>
</gene>
<dbReference type="InterPro" id="IPR000792">
    <property type="entry name" value="Tscrpt_reg_LuxR_C"/>
</dbReference>
<dbReference type="SUPFAM" id="SSF52172">
    <property type="entry name" value="CheY-like"/>
    <property type="match status" value="1"/>
</dbReference>
<dbReference type="InterPro" id="IPR036388">
    <property type="entry name" value="WH-like_DNA-bd_sf"/>
</dbReference>
<evidence type="ECO:0000256" key="1">
    <source>
        <dbReference type="ARBA" id="ARBA00022553"/>
    </source>
</evidence>
<feature type="domain" description="HTH luxR-type" evidence="4">
    <location>
        <begin position="136"/>
        <end position="201"/>
    </location>
</feature>
<dbReference type="RefSeq" id="WP_188099914.1">
    <property type="nucleotide sequence ID" value="NZ_JAANIH010000015.1"/>
</dbReference>
<name>A0ABR7UG16_9BRAD</name>
<dbReference type="InterPro" id="IPR058245">
    <property type="entry name" value="NreC/VraR/RcsB-like_REC"/>
</dbReference>
<feature type="domain" description="Response regulatory" evidence="5">
    <location>
        <begin position="7"/>
        <end position="124"/>
    </location>
</feature>
<dbReference type="InterPro" id="IPR011006">
    <property type="entry name" value="CheY-like_superfamily"/>
</dbReference>